<feature type="domain" description="HTH psq-type" evidence="4">
    <location>
        <begin position="12"/>
        <end position="50"/>
    </location>
</feature>
<accession>A0A9D4N4Z7</accession>
<dbReference type="Proteomes" id="UP000828390">
    <property type="component" value="Unassembled WGS sequence"/>
</dbReference>
<dbReference type="Pfam" id="PF03221">
    <property type="entry name" value="HTH_Tnp_Tc5"/>
    <property type="match status" value="1"/>
</dbReference>
<dbReference type="InterPro" id="IPR006600">
    <property type="entry name" value="HTH_CenpB_DNA-bd_dom"/>
</dbReference>
<keyword evidence="6" id="KW-1185">Reference proteome</keyword>
<evidence type="ECO:0000256" key="1">
    <source>
        <dbReference type="ARBA" id="ARBA00023125"/>
    </source>
</evidence>
<reference evidence="5" key="1">
    <citation type="journal article" date="2019" name="bioRxiv">
        <title>The Genome of the Zebra Mussel, Dreissena polymorpha: A Resource for Invasive Species Research.</title>
        <authorList>
            <person name="McCartney M.A."/>
            <person name="Auch B."/>
            <person name="Kono T."/>
            <person name="Mallez S."/>
            <person name="Zhang Y."/>
            <person name="Obille A."/>
            <person name="Becker A."/>
            <person name="Abrahante J.E."/>
            <person name="Garbe J."/>
            <person name="Badalamenti J.P."/>
            <person name="Herman A."/>
            <person name="Mangelson H."/>
            <person name="Liachko I."/>
            <person name="Sullivan S."/>
            <person name="Sone E.D."/>
            <person name="Koren S."/>
            <person name="Silverstein K.A.T."/>
            <person name="Beckman K.B."/>
            <person name="Gohl D.M."/>
        </authorList>
    </citation>
    <scope>NUCLEOTIDE SEQUENCE</scope>
    <source>
        <strain evidence="5">Duluth1</strain>
        <tissue evidence="5">Whole animal</tissue>
    </source>
</reference>
<keyword evidence="1" id="KW-0238">DNA-binding</keyword>
<dbReference type="Pfam" id="PF05225">
    <property type="entry name" value="HTH_psq"/>
    <property type="match status" value="1"/>
</dbReference>
<dbReference type="GO" id="GO:0003677">
    <property type="term" value="F:DNA binding"/>
    <property type="evidence" value="ECO:0007669"/>
    <property type="project" value="UniProtKB-KW"/>
</dbReference>
<feature type="domain" description="HTH CENPB-type" evidence="3">
    <location>
        <begin position="64"/>
        <end position="126"/>
    </location>
</feature>
<proteinExistence type="predicted"/>
<dbReference type="AlphaFoldDB" id="A0A9D4N4Z7"/>
<evidence type="ECO:0000313" key="6">
    <source>
        <dbReference type="Proteomes" id="UP000828390"/>
    </source>
</evidence>
<evidence type="ECO:0000256" key="2">
    <source>
        <dbReference type="ARBA" id="ARBA00023242"/>
    </source>
</evidence>
<gene>
    <name evidence="5" type="ORF">DPMN_011958</name>
</gene>
<evidence type="ECO:0000259" key="4">
    <source>
        <dbReference type="Pfam" id="PF05225"/>
    </source>
</evidence>
<dbReference type="SUPFAM" id="SSF46689">
    <property type="entry name" value="Homeodomain-like"/>
    <property type="match status" value="1"/>
</dbReference>
<evidence type="ECO:0000313" key="5">
    <source>
        <dbReference type="EMBL" id="KAH3887936.1"/>
    </source>
</evidence>
<name>A0A9D4N4Z7_DREPO</name>
<sequence>MNQFRDKKPYDRNNLQRAYAATLFGLSVYRAVRVYQVPESTLWDRTRQNVSIDCLHGANTLFTQDEERKLVDHIVYMADIGYGYSLMDIQYMAWDYAMSLHKPVKAKEHLSQGWMYNFLSRWDELKVVKPQCLSLSRAKSATKENTDKYFQELNSILT</sequence>
<dbReference type="InterPro" id="IPR009057">
    <property type="entry name" value="Homeodomain-like_sf"/>
</dbReference>
<dbReference type="InterPro" id="IPR007889">
    <property type="entry name" value="HTH_Psq"/>
</dbReference>
<comment type="caution">
    <text evidence="5">The sequence shown here is derived from an EMBL/GenBank/DDBJ whole genome shotgun (WGS) entry which is preliminary data.</text>
</comment>
<organism evidence="5 6">
    <name type="scientific">Dreissena polymorpha</name>
    <name type="common">Zebra mussel</name>
    <name type="synonym">Mytilus polymorpha</name>
    <dbReference type="NCBI Taxonomy" id="45954"/>
    <lineage>
        <taxon>Eukaryota</taxon>
        <taxon>Metazoa</taxon>
        <taxon>Spiralia</taxon>
        <taxon>Lophotrochozoa</taxon>
        <taxon>Mollusca</taxon>
        <taxon>Bivalvia</taxon>
        <taxon>Autobranchia</taxon>
        <taxon>Heteroconchia</taxon>
        <taxon>Euheterodonta</taxon>
        <taxon>Imparidentia</taxon>
        <taxon>Neoheterodontei</taxon>
        <taxon>Myida</taxon>
        <taxon>Dreissenoidea</taxon>
        <taxon>Dreissenidae</taxon>
        <taxon>Dreissena</taxon>
    </lineage>
</organism>
<evidence type="ECO:0000259" key="3">
    <source>
        <dbReference type="Pfam" id="PF03221"/>
    </source>
</evidence>
<protein>
    <recommendedName>
        <fullName evidence="7">HTH CENPB-type domain-containing protein</fullName>
    </recommendedName>
</protein>
<reference evidence="5" key="2">
    <citation type="submission" date="2020-11" db="EMBL/GenBank/DDBJ databases">
        <authorList>
            <person name="McCartney M.A."/>
            <person name="Auch B."/>
            <person name="Kono T."/>
            <person name="Mallez S."/>
            <person name="Becker A."/>
            <person name="Gohl D.M."/>
            <person name="Silverstein K.A.T."/>
            <person name="Koren S."/>
            <person name="Bechman K.B."/>
            <person name="Herman A."/>
            <person name="Abrahante J.E."/>
            <person name="Garbe J."/>
        </authorList>
    </citation>
    <scope>NUCLEOTIDE SEQUENCE</scope>
    <source>
        <strain evidence="5">Duluth1</strain>
        <tissue evidence="5">Whole animal</tissue>
    </source>
</reference>
<dbReference type="EMBL" id="JAIWYP010000001">
    <property type="protein sequence ID" value="KAH3887936.1"/>
    <property type="molecule type" value="Genomic_DNA"/>
</dbReference>
<dbReference type="Gene3D" id="1.10.10.60">
    <property type="entry name" value="Homeodomain-like"/>
    <property type="match status" value="1"/>
</dbReference>
<evidence type="ECO:0008006" key="7">
    <source>
        <dbReference type="Google" id="ProtNLM"/>
    </source>
</evidence>
<keyword evidence="2" id="KW-0539">Nucleus</keyword>